<proteinExistence type="predicted"/>
<keyword evidence="2" id="KW-1185">Reference proteome</keyword>
<evidence type="ECO:0000313" key="2">
    <source>
        <dbReference type="Proteomes" id="UP000240988"/>
    </source>
</evidence>
<accession>A0A2U3NWJ8</accession>
<dbReference type="STRING" id="1841860.GCA_900157375_03728"/>
<dbReference type="RefSeq" id="WP_077088667.1">
    <property type="nucleotide sequence ID" value="NZ_LT721901.1"/>
</dbReference>
<gene>
    <name evidence="1" type="ORF">MRAB57_3726</name>
</gene>
<dbReference type="OrthoDB" id="3504325at2"/>
<dbReference type="AlphaFoldDB" id="A0A2U3NWJ8"/>
<evidence type="ECO:0000313" key="1">
    <source>
        <dbReference type="EMBL" id="SPM35890.1"/>
    </source>
</evidence>
<name>A0A2U3NWJ8_9MYCO</name>
<protein>
    <submittedName>
        <fullName evidence="1">Uncharacterized protein</fullName>
    </submittedName>
</protein>
<reference evidence="1 2" key="1">
    <citation type="submission" date="2017-01" db="EMBL/GenBank/DDBJ databases">
        <authorList>
            <consortium name="Urmite Genomes"/>
        </authorList>
    </citation>
    <scope>NUCLEOTIDE SEQUENCE [LARGE SCALE GENOMIC DNA]</scope>
    <source>
        <strain evidence="1 2">AB57</strain>
    </source>
</reference>
<organism evidence="1 2">
    <name type="scientific">Mycobacterium rhizamassiliense</name>
    <dbReference type="NCBI Taxonomy" id="1841860"/>
    <lineage>
        <taxon>Bacteria</taxon>
        <taxon>Bacillati</taxon>
        <taxon>Actinomycetota</taxon>
        <taxon>Actinomycetes</taxon>
        <taxon>Mycobacteriales</taxon>
        <taxon>Mycobacteriaceae</taxon>
        <taxon>Mycobacterium</taxon>
    </lineage>
</organism>
<sequence length="130" mass="14074">MVTADGPVLDTAASPRWLRTGYRHFPYAAQQAGQWWVLRLNHGFPEHDMYTLFIDGHAVADATADAGHPLPLVAGLASLAPDAEDSTEPTLDVELAEDLVRAVSSYVNYGSEEGEPCDFCSGDYDGMARC</sequence>
<dbReference type="Proteomes" id="UP000240988">
    <property type="component" value="Unassembled WGS sequence"/>
</dbReference>
<dbReference type="EMBL" id="FUFA01000005">
    <property type="protein sequence ID" value="SPM35890.1"/>
    <property type="molecule type" value="Genomic_DNA"/>
</dbReference>